<dbReference type="AlphaFoldDB" id="N1PS33"/>
<dbReference type="EMBL" id="KB446537">
    <property type="protein sequence ID" value="EME46271.1"/>
    <property type="molecule type" value="Genomic_DNA"/>
</dbReference>
<dbReference type="PANTHER" id="PTHR43669">
    <property type="entry name" value="5-KETO-D-GLUCONATE 5-REDUCTASE"/>
    <property type="match status" value="1"/>
</dbReference>
<reference evidence="4 5" key="2">
    <citation type="journal article" date="2012" name="PLoS Pathog.">
        <title>Diverse lifestyles and strategies of plant pathogenesis encoded in the genomes of eighteen Dothideomycetes fungi.</title>
        <authorList>
            <person name="Ohm R.A."/>
            <person name="Feau N."/>
            <person name="Henrissat B."/>
            <person name="Schoch C.L."/>
            <person name="Horwitz B.A."/>
            <person name="Barry K.W."/>
            <person name="Condon B.J."/>
            <person name="Copeland A.C."/>
            <person name="Dhillon B."/>
            <person name="Glaser F."/>
            <person name="Hesse C.N."/>
            <person name="Kosti I."/>
            <person name="LaButti K."/>
            <person name="Lindquist E.A."/>
            <person name="Lucas S."/>
            <person name="Salamov A.A."/>
            <person name="Bradshaw R.E."/>
            <person name="Ciuffetti L."/>
            <person name="Hamelin R.C."/>
            <person name="Kema G.H.J."/>
            <person name="Lawrence C."/>
            <person name="Scott J.A."/>
            <person name="Spatafora J.W."/>
            <person name="Turgeon B.G."/>
            <person name="de Wit P.J.G.M."/>
            <person name="Zhong S."/>
            <person name="Goodwin S.B."/>
            <person name="Grigoriev I.V."/>
        </authorList>
    </citation>
    <scope>NUCLEOTIDE SEQUENCE [LARGE SCALE GENOMIC DNA]</scope>
    <source>
        <strain evidence="5">NZE10 / CBS 128990</strain>
    </source>
</reference>
<protein>
    <submittedName>
        <fullName evidence="4">Uncharacterized protein</fullName>
    </submittedName>
</protein>
<comment type="pathway">
    <text evidence="1">Mycotoxin biosynthesis.</text>
</comment>
<dbReference type="GO" id="GO:0016491">
    <property type="term" value="F:oxidoreductase activity"/>
    <property type="evidence" value="ECO:0007669"/>
    <property type="project" value="UniProtKB-KW"/>
</dbReference>
<dbReference type="OMA" id="IANTAYC"/>
<dbReference type="Pfam" id="PF00106">
    <property type="entry name" value="adh_short"/>
    <property type="match status" value="1"/>
</dbReference>
<organism evidence="4 5">
    <name type="scientific">Dothistroma septosporum (strain NZE10 / CBS 128990)</name>
    <name type="common">Red band needle blight fungus</name>
    <name type="synonym">Mycosphaerella pini</name>
    <dbReference type="NCBI Taxonomy" id="675120"/>
    <lineage>
        <taxon>Eukaryota</taxon>
        <taxon>Fungi</taxon>
        <taxon>Dikarya</taxon>
        <taxon>Ascomycota</taxon>
        <taxon>Pezizomycotina</taxon>
        <taxon>Dothideomycetes</taxon>
        <taxon>Dothideomycetidae</taxon>
        <taxon>Mycosphaerellales</taxon>
        <taxon>Mycosphaerellaceae</taxon>
        <taxon>Dothistroma</taxon>
    </lineage>
</organism>
<gene>
    <name evidence="4" type="ORF">DOTSEDRAFT_126178</name>
</gene>
<accession>N1PS33</accession>
<keyword evidence="5" id="KW-1185">Reference proteome</keyword>
<dbReference type="HOGENOM" id="CLU_010194_8_0_1"/>
<dbReference type="InterPro" id="IPR036291">
    <property type="entry name" value="NAD(P)-bd_dom_sf"/>
</dbReference>
<name>N1PS33_DOTSN</name>
<dbReference type="PANTHER" id="PTHR43669:SF3">
    <property type="entry name" value="ALCOHOL DEHYDROGENASE, PUTATIVE (AFU_ORTHOLOGUE AFUA_3G03445)-RELATED"/>
    <property type="match status" value="1"/>
</dbReference>
<sequence length="302" mass="32617">MSDNWGSRGTGTFTPTSHAAPYTAIDPSKVSLPRPYVVCIVGASRGIGAGVAQSYAQASCSALILASRRLSGLEETASECRKLNPTITIKIVSCDITNAESVAALAINVIEQFGRLDVAVMNSGYSGPVVLKITETPPETFQNAANVNYVGTFLCAKYLIPILLKTKDGAKTFIGVSSIASLIVRGPIANAQYCVSKSAQLKLLENIHEQYHGEGLATYAVHPSAVLSEMADETTPDEFRPYLTDSPLLCGAFCVWLTLDRNEQEKSWLCGRLLSVKWDVDELVARKEEIISKDLLKLKLSL</sequence>
<keyword evidence="3" id="KW-0560">Oxidoreductase</keyword>
<dbReference type="eggNOG" id="KOG1205">
    <property type="taxonomic scope" value="Eukaryota"/>
</dbReference>
<dbReference type="OrthoDB" id="1933717at2759"/>
<dbReference type="Gene3D" id="3.40.50.720">
    <property type="entry name" value="NAD(P)-binding Rossmann-like Domain"/>
    <property type="match status" value="1"/>
</dbReference>
<reference evidence="5" key="1">
    <citation type="journal article" date="2012" name="PLoS Genet.">
        <title>The genomes of the fungal plant pathogens Cladosporium fulvum and Dothistroma septosporum reveal adaptation to different hosts and lifestyles but also signatures of common ancestry.</title>
        <authorList>
            <person name="de Wit P.J.G.M."/>
            <person name="van der Burgt A."/>
            <person name="Oekmen B."/>
            <person name="Stergiopoulos I."/>
            <person name="Abd-Elsalam K.A."/>
            <person name="Aerts A.L."/>
            <person name="Bahkali A.H."/>
            <person name="Beenen H.G."/>
            <person name="Chettri P."/>
            <person name="Cox M.P."/>
            <person name="Datema E."/>
            <person name="de Vries R.P."/>
            <person name="Dhillon B."/>
            <person name="Ganley A.R."/>
            <person name="Griffiths S.A."/>
            <person name="Guo Y."/>
            <person name="Hamelin R.C."/>
            <person name="Henrissat B."/>
            <person name="Kabir M.S."/>
            <person name="Jashni M.K."/>
            <person name="Kema G."/>
            <person name="Klaubauf S."/>
            <person name="Lapidus A."/>
            <person name="Levasseur A."/>
            <person name="Lindquist E."/>
            <person name="Mehrabi R."/>
            <person name="Ohm R.A."/>
            <person name="Owen T.J."/>
            <person name="Salamov A."/>
            <person name="Schwelm A."/>
            <person name="Schijlen E."/>
            <person name="Sun H."/>
            <person name="van den Burg H.A."/>
            <person name="van Ham R.C.H.J."/>
            <person name="Zhang S."/>
            <person name="Goodwin S.B."/>
            <person name="Grigoriev I.V."/>
            <person name="Collemare J."/>
            <person name="Bradshaw R.E."/>
        </authorList>
    </citation>
    <scope>NUCLEOTIDE SEQUENCE [LARGE SCALE GENOMIC DNA]</scope>
    <source>
        <strain evidence="5">NZE10 / CBS 128990</strain>
    </source>
</reference>
<evidence type="ECO:0000256" key="1">
    <source>
        <dbReference type="ARBA" id="ARBA00004685"/>
    </source>
</evidence>
<dbReference type="CDD" id="cd05233">
    <property type="entry name" value="SDR_c"/>
    <property type="match status" value="1"/>
</dbReference>
<dbReference type="SUPFAM" id="SSF51735">
    <property type="entry name" value="NAD(P)-binding Rossmann-fold domains"/>
    <property type="match status" value="1"/>
</dbReference>
<comment type="similarity">
    <text evidence="2">Belongs to the short-chain dehydrogenases/reductases (SDR) family.</text>
</comment>
<evidence type="ECO:0000256" key="2">
    <source>
        <dbReference type="ARBA" id="ARBA00006484"/>
    </source>
</evidence>
<proteinExistence type="inferred from homology"/>
<evidence type="ECO:0000256" key="3">
    <source>
        <dbReference type="ARBA" id="ARBA00023002"/>
    </source>
</evidence>
<dbReference type="PRINTS" id="PR00081">
    <property type="entry name" value="GDHRDH"/>
</dbReference>
<dbReference type="Proteomes" id="UP000016933">
    <property type="component" value="Unassembled WGS sequence"/>
</dbReference>
<dbReference type="InterPro" id="IPR002347">
    <property type="entry name" value="SDR_fam"/>
</dbReference>
<evidence type="ECO:0000313" key="5">
    <source>
        <dbReference type="Proteomes" id="UP000016933"/>
    </source>
</evidence>
<dbReference type="STRING" id="675120.N1PS33"/>
<evidence type="ECO:0000313" key="4">
    <source>
        <dbReference type="EMBL" id="EME46271.1"/>
    </source>
</evidence>